<evidence type="ECO:0000259" key="9">
    <source>
        <dbReference type="Pfam" id="PF07715"/>
    </source>
</evidence>
<evidence type="ECO:0000256" key="3">
    <source>
        <dbReference type="ARBA" id="ARBA00022452"/>
    </source>
</evidence>
<sequence length="1066" mass="118912">MMKRIIQIANFLILFILTFFITNVANAQDITVKGIVHDPKGITIPGASVSVVNELKGTISDIDGKFTVSNVKVGDIILISFIGYEKYTFTVKESMKPEIKVYLKESVSELDEVVVIGYGEQKKEDLTGAISRVSGKDIERSTNASFENELQGRMAGVRVVSNSGQPGASSSVSIRGVNSIGGNNRPLYVIDGVPIISDDNMGFAQNEGSGQSAMADINPADIKSVEVLKDASSTAIYGSMGSNGVILITTKQGEAGDIKTNVSGKYGVQELPKWMYKDVLDTPGYMSLRAETNRLSSTDSLNYLGNTSDTLTNTNWQDQLYRQGYVADINASVSGGTRKFNFRTSANYYKSEGIIENSGFERITFNANVNGQVSEKLRMSSTIYIANSDAQQVNTGTGFDPSKGQGSVVLQGLRAQPTLDLEGNNLINNSLALFNNTPLDMVRLNSMQNLTNVLVGNLSLDYNIGKGFALTTRYGVNNGNRENNFYRATNPANRIDDIDGWAKRRFSSFSSWNWDNQIRYNKKVNKFNVNALLMSSLRSSQDNWSSQEAQNFPSDALKWYNMGAGTSQLSNNSGYGKRTLMSFTARAILSYDNRYFLTVSERIDGASQFSKNNKWASFPAVSASWKINQEKFFSVRNVDLLKLRASYGTNGSPASRIGQSLAIYSTHYGVLGSETKYRSPALREAFFTNDELKWELTKELNFGLDFSFYKSRITFTGDYYIKNTDDLLLNTNVPGYTGFKEGLVNVGSLQNKGLELMLKTTNVESGDFSWSSSIMYTNAKTYITDLNVDKLNTGYQNPWINEGATQRLIIGKELGTFWGRKQEGVFQYEDFKEFRGMTTEEAARKYREDLKEAKYQVGGLNGKYTPWKEKDVGQARYPGQPKYKDLNGDGKINSEDLTEIGNAQPDFVWSLGNDFTYKNLTLSIFIVGEQGRQMANLNNWQLSFLNGSHNTTQEIFDNRWTPENPTEDTHIALGSNNQSTISFSDDFIEDASFVRLKRIDLMYRFVREKFNANLTFSVSDIYTWTNYSGYNPDVSLGGHNALKMGHDYGIYPLPITYNVGLNLTFK</sequence>
<evidence type="ECO:0000256" key="8">
    <source>
        <dbReference type="SAM" id="SignalP"/>
    </source>
</evidence>
<comment type="subcellular location">
    <subcellularLocation>
        <location evidence="1 7">Cell outer membrane</location>
        <topology evidence="1 7">Multi-pass membrane protein</topology>
    </subcellularLocation>
</comment>
<dbReference type="PROSITE" id="PS00018">
    <property type="entry name" value="EF_HAND_1"/>
    <property type="match status" value="1"/>
</dbReference>
<dbReference type="GO" id="GO:0009279">
    <property type="term" value="C:cell outer membrane"/>
    <property type="evidence" value="ECO:0007669"/>
    <property type="project" value="UniProtKB-SubCell"/>
</dbReference>
<dbReference type="SUPFAM" id="SSF49464">
    <property type="entry name" value="Carboxypeptidase regulatory domain-like"/>
    <property type="match status" value="1"/>
</dbReference>
<keyword evidence="5 7" id="KW-0472">Membrane</keyword>
<dbReference type="Gene3D" id="2.40.170.20">
    <property type="entry name" value="TonB-dependent receptor, beta-barrel domain"/>
    <property type="match status" value="1"/>
</dbReference>
<dbReference type="PROSITE" id="PS52016">
    <property type="entry name" value="TONB_DEPENDENT_REC_3"/>
    <property type="match status" value="1"/>
</dbReference>
<dbReference type="NCBIfam" id="TIGR04056">
    <property type="entry name" value="OMP_RagA_SusC"/>
    <property type="match status" value="1"/>
</dbReference>
<evidence type="ECO:0000256" key="1">
    <source>
        <dbReference type="ARBA" id="ARBA00004571"/>
    </source>
</evidence>
<evidence type="ECO:0000256" key="4">
    <source>
        <dbReference type="ARBA" id="ARBA00022692"/>
    </source>
</evidence>
<dbReference type="InterPro" id="IPR036942">
    <property type="entry name" value="Beta-barrel_TonB_sf"/>
</dbReference>
<proteinExistence type="inferred from homology"/>
<dbReference type="Gene3D" id="2.170.130.10">
    <property type="entry name" value="TonB-dependent receptor, plug domain"/>
    <property type="match status" value="1"/>
</dbReference>
<dbReference type="NCBIfam" id="TIGR04057">
    <property type="entry name" value="SusC_RagA_signa"/>
    <property type="match status" value="1"/>
</dbReference>
<dbReference type="RefSeq" id="WP_168884026.1">
    <property type="nucleotide sequence ID" value="NZ_JABAIL010000006.1"/>
</dbReference>
<feature type="chain" id="PRO_5031480441" evidence="8">
    <location>
        <begin position="28"/>
        <end position="1066"/>
    </location>
</feature>
<dbReference type="InterPro" id="IPR023996">
    <property type="entry name" value="TonB-dep_OMP_SusC/RagA"/>
</dbReference>
<dbReference type="InterPro" id="IPR008969">
    <property type="entry name" value="CarboxyPept-like_regulatory"/>
</dbReference>
<dbReference type="InterPro" id="IPR039426">
    <property type="entry name" value="TonB-dep_rcpt-like"/>
</dbReference>
<keyword evidence="3 7" id="KW-1134">Transmembrane beta strand</keyword>
<name>A0A7X8SN95_9BACT</name>
<dbReference type="EMBL" id="JABAIL010000006">
    <property type="protein sequence ID" value="NLR93312.1"/>
    <property type="molecule type" value="Genomic_DNA"/>
</dbReference>
<keyword evidence="2 7" id="KW-0813">Transport</keyword>
<evidence type="ECO:0000256" key="2">
    <source>
        <dbReference type="ARBA" id="ARBA00022448"/>
    </source>
</evidence>
<accession>A0A7X8SN95</accession>
<dbReference type="Pfam" id="PF07715">
    <property type="entry name" value="Plug"/>
    <property type="match status" value="1"/>
</dbReference>
<keyword evidence="10" id="KW-0675">Receptor</keyword>
<dbReference type="FunFam" id="2.170.130.10:FF:000008">
    <property type="entry name" value="SusC/RagA family TonB-linked outer membrane protein"/>
    <property type="match status" value="1"/>
</dbReference>
<gene>
    <name evidence="10" type="ORF">HGP29_19105</name>
</gene>
<dbReference type="Proteomes" id="UP000585050">
    <property type="component" value="Unassembled WGS sequence"/>
</dbReference>
<dbReference type="InterPro" id="IPR012910">
    <property type="entry name" value="Plug_dom"/>
</dbReference>
<keyword evidence="4 7" id="KW-0812">Transmembrane</keyword>
<dbReference type="InterPro" id="IPR037066">
    <property type="entry name" value="Plug_dom_sf"/>
</dbReference>
<evidence type="ECO:0000313" key="10">
    <source>
        <dbReference type="EMBL" id="NLR93312.1"/>
    </source>
</evidence>
<reference evidence="10 11" key="1">
    <citation type="submission" date="2020-04" db="EMBL/GenBank/DDBJ databases">
        <title>Flammeovirga sp. SR4, a novel species isolated from seawater.</title>
        <authorList>
            <person name="Wang X."/>
        </authorList>
    </citation>
    <scope>NUCLEOTIDE SEQUENCE [LARGE SCALE GENOMIC DNA]</scope>
    <source>
        <strain evidence="10 11">SR4</strain>
    </source>
</reference>
<feature type="signal peptide" evidence="8">
    <location>
        <begin position="1"/>
        <end position="27"/>
    </location>
</feature>
<comment type="caution">
    <text evidence="10">The sequence shown here is derived from an EMBL/GenBank/DDBJ whole genome shotgun (WGS) entry which is preliminary data.</text>
</comment>
<organism evidence="10 11">
    <name type="scientific">Flammeovirga agarivorans</name>
    <dbReference type="NCBI Taxonomy" id="2726742"/>
    <lineage>
        <taxon>Bacteria</taxon>
        <taxon>Pseudomonadati</taxon>
        <taxon>Bacteroidota</taxon>
        <taxon>Cytophagia</taxon>
        <taxon>Cytophagales</taxon>
        <taxon>Flammeovirgaceae</taxon>
        <taxon>Flammeovirga</taxon>
    </lineage>
</organism>
<dbReference type="InterPro" id="IPR023997">
    <property type="entry name" value="TonB-dep_OMP_SusC/RagA_CS"/>
</dbReference>
<dbReference type="InterPro" id="IPR018247">
    <property type="entry name" value="EF_Hand_1_Ca_BS"/>
</dbReference>
<evidence type="ECO:0000256" key="6">
    <source>
        <dbReference type="ARBA" id="ARBA00023237"/>
    </source>
</evidence>
<evidence type="ECO:0000256" key="7">
    <source>
        <dbReference type="PROSITE-ProRule" id="PRU01360"/>
    </source>
</evidence>
<evidence type="ECO:0000256" key="5">
    <source>
        <dbReference type="ARBA" id="ARBA00023136"/>
    </source>
</evidence>
<comment type="similarity">
    <text evidence="7">Belongs to the TonB-dependent receptor family.</text>
</comment>
<protein>
    <submittedName>
        <fullName evidence="10">TonB-dependent receptor</fullName>
    </submittedName>
</protein>
<feature type="domain" description="TonB-dependent receptor plug" evidence="9">
    <location>
        <begin position="123"/>
        <end position="245"/>
    </location>
</feature>
<keyword evidence="11" id="KW-1185">Reference proteome</keyword>
<evidence type="ECO:0000313" key="11">
    <source>
        <dbReference type="Proteomes" id="UP000585050"/>
    </source>
</evidence>
<dbReference type="Pfam" id="PF13715">
    <property type="entry name" value="CarbopepD_reg_2"/>
    <property type="match status" value="1"/>
</dbReference>
<keyword evidence="8" id="KW-0732">Signal</keyword>
<keyword evidence="6 7" id="KW-0998">Cell outer membrane</keyword>
<dbReference type="SUPFAM" id="SSF56935">
    <property type="entry name" value="Porins"/>
    <property type="match status" value="1"/>
</dbReference>
<dbReference type="AlphaFoldDB" id="A0A7X8SN95"/>